<evidence type="ECO:0000313" key="2">
    <source>
        <dbReference type="Proteomes" id="UP000016922"/>
    </source>
</evidence>
<sequence length="304" mass="34458">MAAVSVAQLASIKAPFTLTVPNRQSHVTFQQSKTIYPTHNPQEIFTLPAKPLLSTATTTTLGPDIISPLTLPSSKTRPTKSTTFLCLPPEIRRLIYILILNVHPLKHPDITPPPHPNLFPLKPHERLNQALKPQGLSYTDHSFSIGYIPTALLLTNHQIYLEARTLPFEVNTWVFVNRYGSGLRAANRFWRALKEWQRDAVRVVDVRVVGNDVLGAEWREFCWGWKGVRGVRLGVSCWVGRDWGWEWVESLTGIEGLRWVDVCVDAGGGEGEGKRRRWVRELERVVNDGREGHEVRVRLVEGVK</sequence>
<protein>
    <submittedName>
        <fullName evidence="1">Uncharacterized protein</fullName>
    </submittedName>
</protein>
<dbReference type="eggNOG" id="ENOG502T15A">
    <property type="taxonomic scope" value="Eukaryota"/>
</dbReference>
<reference evidence="1 2" key="1">
    <citation type="journal article" date="2013" name="BMC Genomics">
        <title>Genomics-driven discovery of the pneumocandin biosynthetic gene cluster in the fungus Glarea lozoyensis.</title>
        <authorList>
            <person name="Chen L."/>
            <person name="Yue Q."/>
            <person name="Zhang X."/>
            <person name="Xiang M."/>
            <person name="Wang C."/>
            <person name="Li S."/>
            <person name="Che Y."/>
            <person name="Ortiz-Lopez F.J."/>
            <person name="Bills G.F."/>
            <person name="Liu X."/>
            <person name="An Z."/>
        </authorList>
    </citation>
    <scope>NUCLEOTIDE SEQUENCE [LARGE SCALE GENOMIC DNA]</scope>
    <source>
        <strain evidence="2">ATCC 20868 / MF5171</strain>
    </source>
</reference>
<organism evidence="1 2">
    <name type="scientific">Glarea lozoyensis (strain ATCC 20868 / MF5171)</name>
    <dbReference type="NCBI Taxonomy" id="1116229"/>
    <lineage>
        <taxon>Eukaryota</taxon>
        <taxon>Fungi</taxon>
        <taxon>Dikarya</taxon>
        <taxon>Ascomycota</taxon>
        <taxon>Pezizomycotina</taxon>
        <taxon>Leotiomycetes</taxon>
        <taxon>Helotiales</taxon>
        <taxon>Helotiaceae</taxon>
        <taxon>Glarea</taxon>
    </lineage>
</organism>
<dbReference type="PANTHER" id="PTHR38790">
    <property type="entry name" value="2EXR DOMAIN-CONTAINING PROTEIN-RELATED"/>
    <property type="match status" value="1"/>
</dbReference>
<name>S3D008_GLAL2</name>
<dbReference type="OrthoDB" id="5413827at2759"/>
<keyword evidence="2" id="KW-1185">Reference proteome</keyword>
<dbReference type="HOGENOM" id="CLU_079682_0_0_1"/>
<dbReference type="GeneID" id="19470965"/>
<gene>
    <name evidence="1" type="ORF">GLAREA_11924</name>
</gene>
<evidence type="ECO:0000313" key="1">
    <source>
        <dbReference type="EMBL" id="EPE31842.1"/>
    </source>
</evidence>
<dbReference type="KEGG" id="glz:GLAREA_11924"/>
<dbReference type="RefSeq" id="XP_008080897.1">
    <property type="nucleotide sequence ID" value="XM_008082706.1"/>
</dbReference>
<accession>S3D008</accession>
<dbReference type="OMA" id="RIYYWAY"/>
<dbReference type="Proteomes" id="UP000016922">
    <property type="component" value="Unassembled WGS sequence"/>
</dbReference>
<dbReference type="EMBL" id="KE145360">
    <property type="protein sequence ID" value="EPE31842.1"/>
    <property type="molecule type" value="Genomic_DNA"/>
</dbReference>
<proteinExistence type="predicted"/>
<dbReference type="AlphaFoldDB" id="S3D008"/>